<dbReference type="AlphaFoldDB" id="A0A1H1MQK9"/>
<evidence type="ECO:0000256" key="1">
    <source>
        <dbReference type="ARBA" id="ARBA00001946"/>
    </source>
</evidence>
<dbReference type="STRING" id="630515.SAMN04489812_0218"/>
<dbReference type="InterPro" id="IPR020084">
    <property type="entry name" value="NUDIX_hydrolase_CS"/>
</dbReference>
<accession>A0A1H1MQK9</accession>
<reference evidence="6 7" key="1">
    <citation type="submission" date="2016-10" db="EMBL/GenBank/DDBJ databases">
        <authorList>
            <person name="de Groot N.N."/>
        </authorList>
    </citation>
    <scope>NUCLEOTIDE SEQUENCE [LARGE SCALE GENOMIC DNA]</scope>
    <source>
        <strain evidence="6 7">DSM 21800</strain>
    </source>
</reference>
<dbReference type="GO" id="GO:0016787">
    <property type="term" value="F:hydrolase activity"/>
    <property type="evidence" value="ECO:0007669"/>
    <property type="project" value="UniProtKB-KW"/>
</dbReference>
<dbReference type="SUPFAM" id="SSF55811">
    <property type="entry name" value="Nudix"/>
    <property type="match status" value="1"/>
</dbReference>
<protein>
    <submittedName>
        <fullName evidence="6">ADP-ribose pyrophosphatase YjhB, NUDIX family</fullName>
    </submittedName>
</protein>
<dbReference type="PANTHER" id="PTHR43046:SF14">
    <property type="entry name" value="MUTT_NUDIX FAMILY PROTEIN"/>
    <property type="match status" value="1"/>
</dbReference>
<name>A0A1H1MQK9_9ACTN</name>
<dbReference type="PROSITE" id="PS00893">
    <property type="entry name" value="NUDIX_BOX"/>
    <property type="match status" value="1"/>
</dbReference>
<evidence type="ECO:0000313" key="7">
    <source>
        <dbReference type="Proteomes" id="UP000199103"/>
    </source>
</evidence>
<keyword evidence="7" id="KW-1185">Reference proteome</keyword>
<evidence type="ECO:0000256" key="4">
    <source>
        <dbReference type="RuleBase" id="RU003476"/>
    </source>
</evidence>
<dbReference type="InterPro" id="IPR000086">
    <property type="entry name" value="NUDIX_hydrolase_dom"/>
</dbReference>
<dbReference type="RefSeq" id="WP_172836040.1">
    <property type="nucleotide sequence ID" value="NZ_LT629772.1"/>
</dbReference>
<dbReference type="EMBL" id="LT629772">
    <property type="protein sequence ID" value="SDR88890.1"/>
    <property type="molecule type" value="Genomic_DNA"/>
</dbReference>
<dbReference type="Gene3D" id="3.90.79.10">
    <property type="entry name" value="Nucleoside Triphosphate Pyrophosphohydrolase"/>
    <property type="match status" value="1"/>
</dbReference>
<comment type="cofactor">
    <cofactor evidence="1">
        <name>Mg(2+)</name>
        <dbReference type="ChEBI" id="CHEBI:18420"/>
    </cofactor>
</comment>
<comment type="similarity">
    <text evidence="2 4">Belongs to the Nudix hydrolase family.</text>
</comment>
<evidence type="ECO:0000256" key="3">
    <source>
        <dbReference type="ARBA" id="ARBA00022801"/>
    </source>
</evidence>
<dbReference type="Proteomes" id="UP000199103">
    <property type="component" value="Chromosome I"/>
</dbReference>
<keyword evidence="3 4" id="KW-0378">Hydrolase</keyword>
<gene>
    <name evidence="6" type="ORF">SAMN04489812_0218</name>
</gene>
<evidence type="ECO:0000256" key="2">
    <source>
        <dbReference type="ARBA" id="ARBA00005582"/>
    </source>
</evidence>
<dbReference type="PRINTS" id="PR00502">
    <property type="entry name" value="NUDIXFAMILY"/>
</dbReference>
<feature type="domain" description="Nudix hydrolase" evidence="5">
    <location>
        <begin position="7"/>
        <end position="149"/>
    </location>
</feature>
<dbReference type="PROSITE" id="PS51462">
    <property type="entry name" value="NUDIX"/>
    <property type="match status" value="1"/>
</dbReference>
<dbReference type="PANTHER" id="PTHR43046">
    <property type="entry name" value="GDP-MANNOSE MANNOSYL HYDROLASE"/>
    <property type="match status" value="1"/>
</dbReference>
<dbReference type="InterPro" id="IPR020476">
    <property type="entry name" value="Nudix_hydrolase"/>
</dbReference>
<dbReference type="InterPro" id="IPR015797">
    <property type="entry name" value="NUDIX_hydrolase-like_dom_sf"/>
</dbReference>
<dbReference type="Pfam" id="PF00293">
    <property type="entry name" value="NUDIX"/>
    <property type="match status" value="1"/>
</dbReference>
<proteinExistence type="inferred from homology"/>
<evidence type="ECO:0000259" key="5">
    <source>
        <dbReference type="PROSITE" id="PS51462"/>
    </source>
</evidence>
<evidence type="ECO:0000313" key="6">
    <source>
        <dbReference type="EMBL" id="SDR88890.1"/>
    </source>
</evidence>
<organism evidence="6 7">
    <name type="scientific">Microlunatus soli</name>
    <dbReference type="NCBI Taxonomy" id="630515"/>
    <lineage>
        <taxon>Bacteria</taxon>
        <taxon>Bacillati</taxon>
        <taxon>Actinomycetota</taxon>
        <taxon>Actinomycetes</taxon>
        <taxon>Propionibacteriales</taxon>
        <taxon>Propionibacteriaceae</taxon>
        <taxon>Microlunatus</taxon>
    </lineage>
</organism>
<sequence>MHFTEFHTRVAAYAVIIDADRILLSWYNGGPHGHGRPGWSLPGGGVEYDESVEQAIVREAMEETGYRIRLGDPLTTNSFTDQAGSPADPGGKPYKSVRILYTASVVDGKLGTIEVGGTTDRAAWIDLDRVPTESRADIVDIGIASWRSHQLSVPGDPIAS</sequence>
<dbReference type="CDD" id="cd02883">
    <property type="entry name" value="NUDIX_Hydrolase"/>
    <property type="match status" value="1"/>
</dbReference>